<evidence type="ECO:0000256" key="6">
    <source>
        <dbReference type="NCBIfam" id="TIGR02821"/>
    </source>
</evidence>
<accession>A0A1G7NJW5</accession>
<feature type="active site" description="Charge relay system" evidence="7">
    <location>
        <position position="225"/>
    </location>
</feature>
<dbReference type="InterPro" id="IPR014186">
    <property type="entry name" value="S-formylglutathione_hydrol"/>
</dbReference>
<name>A0A1G7NJW5_9PROT</name>
<dbReference type="GO" id="GO:0052689">
    <property type="term" value="F:carboxylic ester hydrolase activity"/>
    <property type="evidence" value="ECO:0007669"/>
    <property type="project" value="UniProtKB-KW"/>
</dbReference>
<proteinExistence type="inferred from homology"/>
<dbReference type="GO" id="GO:0018738">
    <property type="term" value="F:S-formylglutathione hydrolase activity"/>
    <property type="evidence" value="ECO:0007669"/>
    <property type="project" value="UniProtKB-UniRule"/>
</dbReference>
<comment type="similarity">
    <text evidence="1 8">Belongs to the esterase D family.</text>
</comment>
<comment type="catalytic activity">
    <reaction evidence="5 8">
        <text>S-formylglutathione + H2O = formate + glutathione + H(+)</text>
        <dbReference type="Rhea" id="RHEA:14961"/>
        <dbReference type="ChEBI" id="CHEBI:15377"/>
        <dbReference type="ChEBI" id="CHEBI:15378"/>
        <dbReference type="ChEBI" id="CHEBI:15740"/>
        <dbReference type="ChEBI" id="CHEBI:57688"/>
        <dbReference type="ChEBI" id="CHEBI:57925"/>
        <dbReference type="EC" id="3.1.2.12"/>
    </reaction>
</comment>
<dbReference type="SUPFAM" id="SSF53474">
    <property type="entry name" value="alpha/beta-Hydrolases"/>
    <property type="match status" value="1"/>
</dbReference>
<dbReference type="Proteomes" id="UP000199415">
    <property type="component" value="Unassembled WGS sequence"/>
</dbReference>
<comment type="function">
    <text evidence="8">Serine hydrolase involved in the detoxification of formaldehyde.</text>
</comment>
<dbReference type="EC" id="3.1.2.12" evidence="2 6"/>
<dbReference type="GO" id="GO:0005829">
    <property type="term" value="C:cytosol"/>
    <property type="evidence" value="ECO:0007669"/>
    <property type="project" value="TreeGrafter"/>
</dbReference>
<dbReference type="OrthoDB" id="9782200at2"/>
<reference evidence="9 10" key="1">
    <citation type="submission" date="2016-10" db="EMBL/GenBank/DDBJ databases">
        <authorList>
            <person name="de Groot N.N."/>
        </authorList>
    </citation>
    <scope>NUCLEOTIDE SEQUENCE [LARGE SCALE GENOMIC DNA]</scope>
    <source>
        <strain evidence="9 10">DSM 25584</strain>
    </source>
</reference>
<dbReference type="InterPro" id="IPR029058">
    <property type="entry name" value="AB_hydrolase_fold"/>
</dbReference>
<keyword evidence="10" id="KW-1185">Reference proteome</keyword>
<dbReference type="STRING" id="1082479.SAMN05216241_102201"/>
<keyword evidence="3 8" id="KW-0719">Serine esterase</keyword>
<dbReference type="FunFam" id="3.40.50.1820:FF:000002">
    <property type="entry name" value="S-formylglutathione hydrolase"/>
    <property type="match status" value="1"/>
</dbReference>
<dbReference type="AlphaFoldDB" id="A0A1G7NJW5"/>
<dbReference type="PANTHER" id="PTHR10061">
    <property type="entry name" value="S-FORMYLGLUTATHIONE HYDROLASE"/>
    <property type="match status" value="1"/>
</dbReference>
<evidence type="ECO:0000256" key="5">
    <source>
        <dbReference type="ARBA" id="ARBA00047590"/>
    </source>
</evidence>
<organism evidence="9 10">
    <name type="scientific">Limimonas halophila</name>
    <dbReference type="NCBI Taxonomy" id="1082479"/>
    <lineage>
        <taxon>Bacteria</taxon>
        <taxon>Pseudomonadati</taxon>
        <taxon>Pseudomonadota</taxon>
        <taxon>Alphaproteobacteria</taxon>
        <taxon>Rhodospirillales</taxon>
        <taxon>Rhodovibrionaceae</taxon>
        <taxon>Limimonas</taxon>
    </lineage>
</organism>
<keyword evidence="4 8" id="KW-0378">Hydrolase</keyword>
<evidence type="ECO:0000256" key="4">
    <source>
        <dbReference type="ARBA" id="ARBA00022801"/>
    </source>
</evidence>
<evidence type="ECO:0000256" key="1">
    <source>
        <dbReference type="ARBA" id="ARBA00005622"/>
    </source>
</evidence>
<dbReference type="PANTHER" id="PTHR10061:SF0">
    <property type="entry name" value="S-FORMYLGLUTATHIONE HYDROLASE"/>
    <property type="match status" value="1"/>
</dbReference>
<evidence type="ECO:0000313" key="10">
    <source>
        <dbReference type="Proteomes" id="UP000199415"/>
    </source>
</evidence>
<evidence type="ECO:0000256" key="2">
    <source>
        <dbReference type="ARBA" id="ARBA00012479"/>
    </source>
</evidence>
<evidence type="ECO:0000256" key="7">
    <source>
        <dbReference type="PIRSR" id="PIRSR614186-1"/>
    </source>
</evidence>
<dbReference type="NCBIfam" id="TIGR02821">
    <property type="entry name" value="fghA_ester_D"/>
    <property type="match status" value="1"/>
</dbReference>
<evidence type="ECO:0000256" key="8">
    <source>
        <dbReference type="RuleBase" id="RU363068"/>
    </source>
</evidence>
<evidence type="ECO:0000313" key="9">
    <source>
        <dbReference type="EMBL" id="SDF74364.1"/>
    </source>
</evidence>
<feature type="active site" description="Charge relay system" evidence="7">
    <location>
        <position position="149"/>
    </location>
</feature>
<dbReference type="EMBL" id="FNCE01000002">
    <property type="protein sequence ID" value="SDF74364.1"/>
    <property type="molecule type" value="Genomic_DNA"/>
</dbReference>
<dbReference type="Gene3D" id="3.40.50.1820">
    <property type="entry name" value="alpha/beta hydrolase"/>
    <property type="match status" value="1"/>
</dbReference>
<protein>
    <recommendedName>
        <fullName evidence="2 6">S-formylglutathione hydrolase</fullName>
        <ecNumber evidence="2 6">3.1.2.12</ecNumber>
    </recommendedName>
</protein>
<dbReference type="InterPro" id="IPR000801">
    <property type="entry name" value="Esterase-like"/>
</dbReference>
<dbReference type="Pfam" id="PF00756">
    <property type="entry name" value="Esterase"/>
    <property type="match status" value="1"/>
</dbReference>
<feature type="active site" description="Charge relay system" evidence="7">
    <location>
        <position position="258"/>
    </location>
</feature>
<dbReference type="RefSeq" id="WP_090018838.1">
    <property type="nucleotide sequence ID" value="NZ_FNCE01000002.1"/>
</dbReference>
<gene>
    <name evidence="9" type="ORF">SAMN05216241_102201</name>
</gene>
<evidence type="ECO:0000256" key="3">
    <source>
        <dbReference type="ARBA" id="ARBA00022487"/>
    </source>
</evidence>
<sequence length="280" mass="31070">MVETVSRQRCFEGMQGFYRHWSEATQCTMSFAVYEPPQALDGVKTPMLTYLAGLTCTPETFTIKAGAQRVAAKLGITLVMPDTSPRGCGLPGEDDAYDFGTGAGFYLDATQTPWSSHYNMATYITRDLQHVIAENFSVDTGRQGIFGHSMGGHGALTLHLRNPGLFRTVSAFAPVSAPMQVPWGEKAFSNYLGADRDVWRAYDATELVKQQPSGANILIDQGDDDQFLSRELRPEIFSKACQEAGQPAQTRMQPGYDHSYYFIQTFVEDHLNHHYRGLTG</sequence>
<dbReference type="GO" id="GO:0046294">
    <property type="term" value="P:formaldehyde catabolic process"/>
    <property type="evidence" value="ECO:0007669"/>
    <property type="project" value="InterPro"/>
</dbReference>